<evidence type="ECO:0000256" key="11">
    <source>
        <dbReference type="ARBA" id="ARBA00022833"/>
    </source>
</evidence>
<evidence type="ECO:0000256" key="12">
    <source>
        <dbReference type="ARBA" id="ARBA00023125"/>
    </source>
</evidence>
<dbReference type="PROSITE" id="PS50089">
    <property type="entry name" value="ZF_RING_2"/>
    <property type="match status" value="1"/>
</dbReference>
<dbReference type="FunFam" id="3.30.160.60:FF:000331">
    <property type="entry name" value="E3 ubiquitin-protein ligase RAD18"/>
    <property type="match status" value="1"/>
</dbReference>
<dbReference type="InterPro" id="IPR017907">
    <property type="entry name" value="Znf_RING_CS"/>
</dbReference>
<dbReference type="PANTHER" id="PTHR14134">
    <property type="entry name" value="E3 UBIQUITIN-PROTEIN LIGASE RAD18"/>
    <property type="match status" value="1"/>
</dbReference>
<dbReference type="Pfam" id="PF13923">
    <property type="entry name" value="zf-C3HC4_2"/>
    <property type="match status" value="1"/>
</dbReference>
<dbReference type="GO" id="GO:0005634">
    <property type="term" value="C:nucleus"/>
    <property type="evidence" value="ECO:0007669"/>
    <property type="project" value="UniProtKB-SubCell"/>
</dbReference>
<evidence type="ECO:0000256" key="15">
    <source>
        <dbReference type="ARBA" id="ARBA00031783"/>
    </source>
</evidence>
<dbReference type="InterPro" id="IPR006642">
    <property type="entry name" value="Rad18_UBZ4"/>
</dbReference>
<comment type="similarity">
    <text evidence="4">Belongs to the RAD18 family.</text>
</comment>
<evidence type="ECO:0000256" key="1">
    <source>
        <dbReference type="ARBA" id="ARBA00000900"/>
    </source>
</evidence>
<protein>
    <recommendedName>
        <fullName evidence="5">RING-type E3 ubiquitin transferase</fullName>
        <ecNumber evidence="5">2.3.2.27</ecNumber>
    </recommendedName>
    <alternativeName>
        <fullName evidence="15 16">RING-type E3 ubiquitin transferase RAD18</fullName>
    </alternativeName>
</protein>
<name>A0AAV6GMM3_9TELE</name>
<comment type="subcellular location">
    <subcellularLocation>
        <location evidence="2">Nucleus</location>
    </subcellularLocation>
</comment>
<keyword evidence="11" id="KW-0862">Zinc</keyword>
<dbReference type="SMART" id="SM00513">
    <property type="entry name" value="SAP"/>
    <property type="match status" value="1"/>
</dbReference>
<feature type="domain" description="SAP" evidence="21">
    <location>
        <begin position="274"/>
        <end position="308"/>
    </location>
</feature>
<comment type="pathway">
    <text evidence="3">Protein modification; protein ubiquitination.</text>
</comment>
<evidence type="ECO:0000256" key="9">
    <source>
        <dbReference type="ARBA" id="ARBA00022771"/>
    </source>
</evidence>
<evidence type="ECO:0000259" key="20">
    <source>
        <dbReference type="PROSITE" id="PS50089"/>
    </source>
</evidence>
<dbReference type="PANTHER" id="PTHR14134:SF2">
    <property type="entry name" value="E3 UBIQUITIN-PROTEIN LIGASE RAD18"/>
    <property type="match status" value="1"/>
</dbReference>
<feature type="region of interest" description="Disordered" evidence="19">
    <location>
        <begin position="386"/>
        <end position="466"/>
    </location>
</feature>
<dbReference type="PROSITE" id="PS00518">
    <property type="entry name" value="ZF_RING_1"/>
    <property type="match status" value="1"/>
</dbReference>
<dbReference type="EC" id="2.3.2.27" evidence="5"/>
<dbReference type="Proteomes" id="UP000823561">
    <property type="component" value="Chromosome 10"/>
</dbReference>
<feature type="compositionally biased region" description="Basic and acidic residues" evidence="19">
    <location>
        <begin position="386"/>
        <end position="408"/>
    </location>
</feature>
<dbReference type="InterPro" id="IPR003034">
    <property type="entry name" value="SAP_dom"/>
</dbReference>
<dbReference type="Pfam" id="PF02037">
    <property type="entry name" value="SAP"/>
    <property type="match status" value="1"/>
</dbReference>
<dbReference type="Gene3D" id="3.30.160.60">
    <property type="entry name" value="Classic Zinc Finger"/>
    <property type="match status" value="1"/>
</dbReference>
<evidence type="ECO:0000256" key="2">
    <source>
        <dbReference type="ARBA" id="ARBA00004123"/>
    </source>
</evidence>
<accession>A0AAV6GMM3</accession>
<evidence type="ECO:0000256" key="14">
    <source>
        <dbReference type="ARBA" id="ARBA00023242"/>
    </source>
</evidence>
<keyword evidence="6" id="KW-0808">Transferase</keyword>
<keyword evidence="13 18" id="KW-0234">DNA repair</keyword>
<feature type="domain" description="RING-type" evidence="20">
    <location>
        <begin position="25"/>
        <end position="63"/>
    </location>
</feature>
<evidence type="ECO:0000256" key="18">
    <source>
        <dbReference type="PROSITE-ProRule" id="PRU01256"/>
    </source>
</evidence>
<dbReference type="InterPro" id="IPR013083">
    <property type="entry name" value="Znf_RING/FYVE/PHD"/>
</dbReference>
<gene>
    <name evidence="23" type="ORF">AALO_G00143230</name>
</gene>
<dbReference type="CDD" id="cd16529">
    <property type="entry name" value="RING-HC_RAD18"/>
    <property type="match status" value="1"/>
</dbReference>
<keyword evidence="8 18" id="KW-0227">DNA damage</keyword>
<sequence>MALAKDVDLPPSLACLKNMDTLLRCPICFDFLSISMMSQCSHNYCSLCIRKFLSYKLQCPVCKLPMTEHDLRNNRILDDLVKSFQDARKQLSQVQFDSPPISPKTPSSAVKRKAPATPAQQRGPKKDGSVLSHFFQKQPCAASSSASEPRGEPEAPAPRGKRARTSALRTAGLTVKQEPVEEEVPRASPMEQAAQHASTSTKFQVKEEKTNCELSSPSTSMDLTPVVKVECPVCEVPVSQQHINKHLDTCLRSEEKKDSLRSSGRRKPMAKVVYNLLSLVELRRRLRECHLPTQGTKEQLIRRHQEFLHIYNAECDAQEPRSAEVIAKEVEMNEKMRMQLDKTNKTTGLVFRKDQTEEEIEAVHSNYRKQHSSEFSRLVAQVKGRMETSKRARQIKQEKEAASEETSREANLTEAVEQSPSHQGTVAAREKPAPDANPSLTEIRSRSPSPSPSEVSISSSISDVFS</sequence>
<proteinExistence type="inferred from homology"/>
<evidence type="ECO:0000256" key="10">
    <source>
        <dbReference type="ARBA" id="ARBA00022786"/>
    </source>
</evidence>
<comment type="caution">
    <text evidence="23">The sequence shown here is derived from an EMBL/GenBank/DDBJ whole genome shotgun (WGS) entry which is preliminary data.</text>
</comment>
<dbReference type="GO" id="GO:0006301">
    <property type="term" value="P:DNA damage tolerance"/>
    <property type="evidence" value="ECO:0007669"/>
    <property type="project" value="InterPro"/>
</dbReference>
<feature type="domain" description="UBZ4-type" evidence="22">
    <location>
        <begin position="228"/>
        <end position="255"/>
    </location>
</feature>
<dbReference type="InterPro" id="IPR039577">
    <property type="entry name" value="Rad18"/>
</dbReference>
<feature type="compositionally biased region" description="Low complexity" evidence="19">
    <location>
        <begin position="446"/>
        <end position="466"/>
    </location>
</feature>
<keyword evidence="12" id="KW-0238">DNA-binding</keyword>
<comment type="catalytic activity">
    <reaction evidence="1">
        <text>S-ubiquitinyl-[E2 ubiquitin-conjugating enzyme]-L-cysteine + [acceptor protein]-L-lysine = [E2 ubiquitin-conjugating enzyme]-L-cysteine + N(6)-ubiquitinyl-[acceptor protein]-L-lysine.</text>
        <dbReference type="EC" id="2.3.2.27"/>
    </reaction>
</comment>
<dbReference type="GO" id="GO:0006513">
    <property type="term" value="P:protein monoubiquitination"/>
    <property type="evidence" value="ECO:0007669"/>
    <property type="project" value="InterPro"/>
</dbReference>
<evidence type="ECO:0000259" key="21">
    <source>
        <dbReference type="PROSITE" id="PS50800"/>
    </source>
</evidence>
<feature type="region of interest" description="Disordered" evidence="19">
    <location>
        <begin position="92"/>
        <end position="204"/>
    </location>
</feature>
<evidence type="ECO:0000256" key="8">
    <source>
        <dbReference type="ARBA" id="ARBA00022763"/>
    </source>
</evidence>
<evidence type="ECO:0000256" key="7">
    <source>
        <dbReference type="ARBA" id="ARBA00022723"/>
    </source>
</evidence>
<keyword evidence="9 17" id="KW-0863">Zinc-finger</keyword>
<reference evidence="23" key="1">
    <citation type="submission" date="2020-10" db="EMBL/GenBank/DDBJ databases">
        <title>Chromosome-scale genome assembly of the Allis shad, Alosa alosa.</title>
        <authorList>
            <person name="Margot Z."/>
            <person name="Christophe K."/>
            <person name="Cabau C."/>
            <person name="Louis A."/>
            <person name="Berthelot C."/>
            <person name="Parey E."/>
            <person name="Roest Crollius H."/>
            <person name="Montfort J."/>
            <person name="Robinson-Rechavi M."/>
            <person name="Bucao C."/>
            <person name="Bouchez O."/>
            <person name="Gislard M."/>
            <person name="Lluch J."/>
            <person name="Milhes M."/>
            <person name="Lampietro C."/>
            <person name="Lopez Roques C."/>
            <person name="Donnadieu C."/>
            <person name="Braasch I."/>
            <person name="Desvignes T."/>
            <person name="Postlethwait J."/>
            <person name="Bobe J."/>
            <person name="Guiguen Y."/>
        </authorList>
    </citation>
    <scope>NUCLEOTIDE SEQUENCE</scope>
    <source>
        <strain evidence="23">M-15738</strain>
        <tissue evidence="23">Blood</tissue>
    </source>
</reference>
<dbReference type="SMART" id="SM00184">
    <property type="entry name" value="RING"/>
    <property type="match status" value="1"/>
</dbReference>
<evidence type="ECO:0000256" key="19">
    <source>
        <dbReference type="SAM" id="MobiDB-lite"/>
    </source>
</evidence>
<evidence type="ECO:0000256" key="16">
    <source>
        <dbReference type="ARBA" id="ARBA00082369"/>
    </source>
</evidence>
<evidence type="ECO:0000256" key="3">
    <source>
        <dbReference type="ARBA" id="ARBA00004906"/>
    </source>
</evidence>
<dbReference type="SMART" id="SM00734">
    <property type="entry name" value="ZnF_Rad18"/>
    <property type="match status" value="1"/>
</dbReference>
<evidence type="ECO:0000256" key="6">
    <source>
        <dbReference type="ARBA" id="ARBA00022679"/>
    </source>
</evidence>
<organism evidence="23 24">
    <name type="scientific">Alosa alosa</name>
    <name type="common">allis shad</name>
    <dbReference type="NCBI Taxonomy" id="278164"/>
    <lineage>
        <taxon>Eukaryota</taxon>
        <taxon>Metazoa</taxon>
        <taxon>Chordata</taxon>
        <taxon>Craniata</taxon>
        <taxon>Vertebrata</taxon>
        <taxon>Euteleostomi</taxon>
        <taxon>Actinopterygii</taxon>
        <taxon>Neopterygii</taxon>
        <taxon>Teleostei</taxon>
        <taxon>Clupei</taxon>
        <taxon>Clupeiformes</taxon>
        <taxon>Clupeoidei</taxon>
        <taxon>Clupeidae</taxon>
        <taxon>Alosa</taxon>
    </lineage>
</organism>
<dbReference type="PROSITE" id="PS50800">
    <property type="entry name" value="SAP"/>
    <property type="match status" value="1"/>
</dbReference>
<dbReference type="FunFam" id="3.30.40.10:FF:000172">
    <property type="entry name" value="E3 ubiquitin-protein ligase RAD18"/>
    <property type="match status" value="1"/>
</dbReference>
<keyword evidence="14" id="KW-0539">Nucleus</keyword>
<dbReference type="AlphaFoldDB" id="A0AAV6GMM3"/>
<evidence type="ECO:0000256" key="13">
    <source>
        <dbReference type="ARBA" id="ARBA00023204"/>
    </source>
</evidence>
<dbReference type="GO" id="GO:0003697">
    <property type="term" value="F:single-stranded DNA binding"/>
    <property type="evidence" value="ECO:0007669"/>
    <property type="project" value="InterPro"/>
</dbReference>
<dbReference type="InterPro" id="IPR001841">
    <property type="entry name" value="Znf_RING"/>
</dbReference>
<evidence type="ECO:0000256" key="17">
    <source>
        <dbReference type="PROSITE-ProRule" id="PRU00175"/>
    </source>
</evidence>
<dbReference type="PROSITE" id="PS51908">
    <property type="entry name" value="ZF_UBZ4"/>
    <property type="match status" value="1"/>
</dbReference>
<dbReference type="GO" id="GO:0061630">
    <property type="term" value="F:ubiquitin protein ligase activity"/>
    <property type="evidence" value="ECO:0007669"/>
    <property type="project" value="UniProtKB-EC"/>
</dbReference>
<evidence type="ECO:0000313" key="24">
    <source>
        <dbReference type="Proteomes" id="UP000823561"/>
    </source>
</evidence>
<dbReference type="GO" id="GO:0097505">
    <property type="term" value="C:Rad6-Rad18 complex"/>
    <property type="evidence" value="ECO:0007669"/>
    <property type="project" value="TreeGrafter"/>
</dbReference>
<dbReference type="SUPFAM" id="SSF57850">
    <property type="entry name" value="RING/U-box"/>
    <property type="match status" value="1"/>
</dbReference>
<evidence type="ECO:0000256" key="4">
    <source>
        <dbReference type="ARBA" id="ARBA00009506"/>
    </source>
</evidence>
<keyword evidence="10" id="KW-0833">Ubl conjugation pathway</keyword>
<dbReference type="GO" id="GO:0006281">
    <property type="term" value="P:DNA repair"/>
    <property type="evidence" value="ECO:0007669"/>
    <property type="project" value="UniProtKB-KW"/>
</dbReference>
<dbReference type="GO" id="GO:0008270">
    <property type="term" value="F:zinc ion binding"/>
    <property type="evidence" value="ECO:0007669"/>
    <property type="project" value="UniProtKB-KW"/>
</dbReference>
<evidence type="ECO:0000313" key="23">
    <source>
        <dbReference type="EMBL" id="KAG5275071.1"/>
    </source>
</evidence>
<evidence type="ECO:0000259" key="22">
    <source>
        <dbReference type="PROSITE" id="PS51908"/>
    </source>
</evidence>
<dbReference type="EMBL" id="JADWDJ010000010">
    <property type="protein sequence ID" value="KAG5275071.1"/>
    <property type="molecule type" value="Genomic_DNA"/>
</dbReference>
<keyword evidence="24" id="KW-1185">Reference proteome</keyword>
<keyword evidence="7" id="KW-0479">Metal-binding</keyword>
<dbReference type="Gene3D" id="3.30.40.10">
    <property type="entry name" value="Zinc/RING finger domain, C3HC4 (zinc finger)"/>
    <property type="match status" value="1"/>
</dbReference>
<evidence type="ECO:0000256" key="5">
    <source>
        <dbReference type="ARBA" id="ARBA00012483"/>
    </source>
</evidence>